<evidence type="ECO:0000256" key="2">
    <source>
        <dbReference type="RuleBase" id="RU004324"/>
    </source>
</evidence>
<evidence type="ECO:0000259" key="3">
    <source>
        <dbReference type="Pfam" id="PF00156"/>
    </source>
</evidence>
<proteinExistence type="inferred from homology"/>
<dbReference type="EMBL" id="JAAONZ010000005">
    <property type="protein sequence ID" value="NHO65759.1"/>
    <property type="molecule type" value="Genomic_DNA"/>
</dbReference>
<evidence type="ECO:0000313" key="5">
    <source>
        <dbReference type="EMBL" id="NHO65759.1"/>
    </source>
</evidence>
<dbReference type="GO" id="GO:0000287">
    <property type="term" value="F:magnesium ion binding"/>
    <property type="evidence" value="ECO:0007669"/>
    <property type="project" value="InterPro"/>
</dbReference>
<dbReference type="SUPFAM" id="SSF53271">
    <property type="entry name" value="PRTase-like"/>
    <property type="match status" value="2"/>
</dbReference>
<gene>
    <name evidence="5" type="primary">prs</name>
    <name evidence="5" type="ORF">G8770_09420</name>
</gene>
<dbReference type="InterPro" id="IPR029099">
    <property type="entry name" value="Pribosyltran_N"/>
</dbReference>
<feature type="domain" description="Ribose-phosphate pyrophosphokinase N-terminal" evidence="4">
    <location>
        <begin position="8"/>
        <end position="123"/>
    </location>
</feature>
<evidence type="ECO:0000259" key="4">
    <source>
        <dbReference type="Pfam" id="PF13793"/>
    </source>
</evidence>
<dbReference type="GO" id="GO:0005737">
    <property type="term" value="C:cytoplasm"/>
    <property type="evidence" value="ECO:0007669"/>
    <property type="project" value="TreeGrafter"/>
</dbReference>
<dbReference type="GO" id="GO:0006164">
    <property type="term" value="P:purine nucleotide biosynthetic process"/>
    <property type="evidence" value="ECO:0007669"/>
    <property type="project" value="TreeGrafter"/>
</dbReference>
<dbReference type="NCBIfam" id="NF005537">
    <property type="entry name" value="PRK07199.1"/>
    <property type="match status" value="1"/>
</dbReference>
<comment type="caution">
    <text evidence="5">The sequence shown here is derived from an EMBL/GenBank/DDBJ whole genome shotgun (WGS) entry which is preliminary data.</text>
</comment>
<accession>A0A9E5JSI6</accession>
<dbReference type="EC" id="2.7.6.1" evidence="5"/>
<keyword evidence="1 2" id="KW-0545">Nucleotide biosynthesis</keyword>
<dbReference type="Gene3D" id="3.40.50.2020">
    <property type="match status" value="2"/>
</dbReference>
<sequence>MPPSTSITLFDLTGKHSLTALLARELRADIGHIEQRTFPDGETYLRITSPSTDTLTDTIAVVLADLSQPNSKFLLLAFLCDALRDTGVQQVGLIAPYLCYMRQDTRFKNGEAITSQTFARLLSRSLDWLITVDPHLHRYRTLSEIYTIPTQLVHAAPTIVEWLSQQPSNLLLVGPDAESEQWVSMLAKANNRPYVVGNKHRYGDREVVIELPDLRQFQGRRALIFDDVISSGRTILQCLKSLQAAGFNEIDCVVVHAVFGDQSEALLKAQGLRQMFTTNTLPHPSNRIDLSRPLAQATREMLQSQIN</sequence>
<comment type="similarity">
    <text evidence="2">Belongs to the ribose-phosphate pyrophosphokinase family.</text>
</comment>
<dbReference type="AlphaFoldDB" id="A0A9E5JSI6"/>
<protein>
    <submittedName>
        <fullName evidence="5">Ribose-phosphate diphosphokinase</fullName>
        <ecNumber evidence="5">2.7.6.1</ecNumber>
    </submittedName>
</protein>
<organism evidence="5 6">
    <name type="scientific">Pseudomaricurvus hydrocarbonicus</name>
    <dbReference type="NCBI Taxonomy" id="1470433"/>
    <lineage>
        <taxon>Bacteria</taxon>
        <taxon>Pseudomonadati</taxon>
        <taxon>Pseudomonadota</taxon>
        <taxon>Gammaproteobacteria</taxon>
        <taxon>Cellvibrionales</taxon>
        <taxon>Cellvibrionaceae</taxon>
        <taxon>Pseudomaricurvus</taxon>
    </lineage>
</organism>
<keyword evidence="6" id="KW-1185">Reference proteome</keyword>
<dbReference type="Pfam" id="PF00156">
    <property type="entry name" value="Pribosyltran"/>
    <property type="match status" value="1"/>
</dbReference>
<name>A0A9E5JSI6_9GAMM</name>
<dbReference type="PANTHER" id="PTHR10210:SF41">
    <property type="entry name" value="RIBOSE-PHOSPHATE PYROPHOSPHOKINASE 1, CHLOROPLASTIC"/>
    <property type="match status" value="1"/>
</dbReference>
<dbReference type="InterPro" id="IPR005946">
    <property type="entry name" value="Rib-P_diPkinase"/>
</dbReference>
<dbReference type="GO" id="GO:0002189">
    <property type="term" value="C:ribose phosphate diphosphokinase complex"/>
    <property type="evidence" value="ECO:0007669"/>
    <property type="project" value="TreeGrafter"/>
</dbReference>
<dbReference type="GO" id="GO:0006015">
    <property type="term" value="P:5-phosphoribose 1-diphosphate biosynthetic process"/>
    <property type="evidence" value="ECO:0007669"/>
    <property type="project" value="TreeGrafter"/>
</dbReference>
<dbReference type="NCBIfam" id="TIGR01251">
    <property type="entry name" value="ribP_PPkin"/>
    <property type="match status" value="1"/>
</dbReference>
<reference evidence="5" key="1">
    <citation type="submission" date="2020-03" db="EMBL/GenBank/DDBJ databases">
        <authorList>
            <person name="Guo F."/>
        </authorList>
    </citation>
    <scope>NUCLEOTIDE SEQUENCE</scope>
    <source>
        <strain evidence="5">JCM 30134</strain>
    </source>
</reference>
<dbReference type="SMART" id="SM01400">
    <property type="entry name" value="Pribosyltran_N"/>
    <property type="match status" value="1"/>
</dbReference>
<dbReference type="GO" id="GO:0004749">
    <property type="term" value="F:ribose phosphate diphosphokinase activity"/>
    <property type="evidence" value="ECO:0007669"/>
    <property type="project" value="UniProtKB-EC"/>
</dbReference>
<evidence type="ECO:0000313" key="6">
    <source>
        <dbReference type="Proteomes" id="UP000787472"/>
    </source>
</evidence>
<dbReference type="CDD" id="cd06223">
    <property type="entry name" value="PRTases_typeI"/>
    <property type="match status" value="1"/>
</dbReference>
<feature type="domain" description="Phosphoribosyltransferase" evidence="3">
    <location>
        <begin position="155"/>
        <end position="257"/>
    </location>
</feature>
<evidence type="ECO:0000256" key="1">
    <source>
        <dbReference type="ARBA" id="ARBA00022727"/>
    </source>
</evidence>
<dbReference type="Pfam" id="PF13793">
    <property type="entry name" value="Pribosyltran_N"/>
    <property type="match status" value="1"/>
</dbReference>
<dbReference type="InterPro" id="IPR029057">
    <property type="entry name" value="PRTase-like"/>
</dbReference>
<keyword evidence="5" id="KW-0808">Transferase</keyword>
<dbReference type="InterPro" id="IPR000836">
    <property type="entry name" value="PRTase_dom"/>
</dbReference>
<dbReference type="PANTHER" id="PTHR10210">
    <property type="entry name" value="RIBOSE-PHOSPHATE DIPHOSPHOKINASE FAMILY MEMBER"/>
    <property type="match status" value="1"/>
</dbReference>
<dbReference type="Proteomes" id="UP000787472">
    <property type="component" value="Unassembled WGS sequence"/>
</dbReference>